<accession>D7U6Y1</accession>
<dbReference type="PANTHER" id="PTHR36714:SF2">
    <property type="entry name" value="TRANSMEMBRANE PROTEIN"/>
    <property type="match status" value="1"/>
</dbReference>
<feature type="transmembrane region" description="Helical" evidence="1">
    <location>
        <begin position="316"/>
        <end position="336"/>
    </location>
</feature>
<dbReference type="FunCoup" id="D7U6Y1">
    <property type="interactions" value="34"/>
</dbReference>
<gene>
    <name evidence="2" type="ORF">VIT_00s1217g00020</name>
</gene>
<evidence type="ECO:0000313" key="2">
    <source>
        <dbReference type="EMBL" id="CBI38501.3"/>
    </source>
</evidence>
<name>D7U6Y1_VITVI</name>
<feature type="non-terminal residue" evidence="2">
    <location>
        <position position="357"/>
    </location>
</feature>
<keyword evidence="1" id="KW-0812">Transmembrane</keyword>
<keyword evidence="1" id="KW-1133">Transmembrane helix</keyword>
<protein>
    <submittedName>
        <fullName evidence="2">Uncharacterized protein</fullName>
    </submittedName>
</protein>
<feature type="transmembrane region" description="Helical" evidence="1">
    <location>
        <begin position="76"/>
        <end position="98"/>
    </location>
</feature>
<proteinExistence type="predicted"/>
<dbReference type="EMBL" id="FN596576">
    <property type="protein sequence ID" value="CBI38501.3"/>
    <property type="molecule type" value="Genomic_DNA"/>
</dbReference>
<feature type="transmembrane region" description="Helical" evidence="1">
    <location>
        <begin position="194"/>
        <end position="219"/>
    </location>
</feature>
<dbReference type="PaxDb" id="29760-VIT_00s1217g00020.t01"/>
<evidence type="ECO:0000256" key="1">
    <source>
        <dbReference type="SAM" id="Phobius"/>
    </source>
</evidence>
<sequence>MQIKELKPGRRSKLSPGRIRKLTDELGKWVLLAMEFGLHWSLKEDLENTQMMMKEMRFFFGMLKEALKIPFRNPNFVVFSFLTSLPLFTFMLINDFIIQQTLIQTAKILTQTLHPKKFFDFYETPLGLIERAIEEVSHKLLLGFIYLGVVHFLDFLNTVAIVDSASIIHKGETPMNLMDMLCRPMKEIRFKGPLITSIYTFILASFVFLGLISLATHVFIFSNEVYFFILFAVLFIALLIKSVEWSAIWNMSIVISVLEEKHGDVALVLSSYHSRGSRQFGSLFMLVFFVWSFALRGSCLYMGWSGGGNGIRITSAYVGLVCLGNTMKWLVFVVYLHNCKNQRLERVDPEVGRAAEA</sequence>
<dbReference type="InParanoid" id="D7U6Y1"/>
<organism evidence="2 3">
    <name type="scientific">Vitis vinifera</name>
    <name type="common">Grape</name>
    <dbReference type="NCBI Taxonomy" id="29760"/>
    <lineage>
        <taxon>Eukaryota</taxon>
        <taxon>Viridiplantae</taxon>
        <taxon>Streptophyta</taxon>
        <taxon>Embryophyta</taxon>
        <taxon>Tracheophyta</taxon>
        <taxon>Spermatophyta</taxon>
        <taxon>Magnoliopsida</taxon>
        <taxon>eudicotyledons</taxon>
        <taxon>Gunneridae</taxon>
        <taxon>Pentapetalae</taxon>
        <taxon>rosids</taxon>
        <taxon>Vitales</taxon>
        <taxon>Vitaceae</taxon>
        <taxon>Viteae</taxon>
        <taxon>Vitis</taxon>
    </lineage>
</organism>
<feature type="transmembrane region" description="Helical" evidence="1">
    <location>
        <begin position="225"/>
        <end position="243"/>
    </location>
</feature>
<dbReference type="OMA" id="YIEWSAV"/>
<reference evidence="3" key="1">
    <citation type="journal article" date="2007" name="Nature">
        <title>The grapevine genome sequence suggests ancestral hexaploidization in major angiosperm phyla.</title>
        <authorList>
            <consortium name="The French-Italian Public Consortium for Grapevine Genome Characterization."/>
            <person name="Jaillon O."/>
            <person name="Aury J.-M."/>
            <person name="Noel B."/>
            <person name="Policriti A."/>
            <person name="Clepet C."/>
            <person name="Casagrande A."/>
            <person name="Choisne N."/>
            <person name="Aubourg S."/>
            <person name="Vitulo N."/>
            <person name="Jubin C."/>
            <person name="Vezzi A."/>
            <person name="Legeai F."/>
            <person name="Hugueney P."/>
            <person name="Dasilva C."/>
            <person name="Horner D."/>
            <person name="Mica E."/>
            <person name="Jublot D."/>
            <person name="Poulain J."/>
            <person name="Bruyere C."/>
            <person name="Billault A."/>
            <person name="Segurens B."/>
            <person name="Gouyvenoux M."/>
            <person name="Ugarte E."/>
            <person name="Cattonaro F."/>
            <person name="Anthouard V."/>
            <person name="Vico V."/>
            <person name="Del Fabbro C."/>
            <person name="Alaux M."/>
            <person name="Di Gaspero G."/>
            <person name="Dumas V."/>
            <person name="Felice N."/>
            <person name="Paillard S."/>
            <person name="Juman I."/>
            <person name="Moroldo M."/>
            <person name="Scalabrin S."/>
            <person name="Canaguier A."/>
            <person name="Le Clainche I."/>
            <person name="Malacrida G."/>
            <person name="Durand E."/>
            <person name="Pesole G."/>
            <person name="Laucou V."/>
            <person name="Chatelet P."/>
            <person name="Merdinoglu D."/>
            <person name="Delledonne M."/>
            <person name="Pezzotti M."/>
            <person name="Lecharny A."/>
            <person name="Scarpelli C."/>
            <person name="Artiguenave F."/>
            <person name="Pe M.E."/>
            <person name="Valle G."/>
            <person name="Morgante M."/>
            <person name="Caboche M."/>
            <person name="Adam-Blondon A.-F."/>
            <person name="Weissenbach J."/>
            <person name="Quetier F."/>
            <person name="Wincker P."/>
        </authorList>
    </citation>
    <scope>NUCLEOTIDE SEQUENCE [LARGE SCALE GENOMIC DNA]</scope>
    <source>
        <strain evidence="3">cv. Pinot noir / PN40024</strain>
    </source>
</reference>
<keyword evidence="3" id="KW-1185">Reference proteome</keyword>
<dbReference type="Proteomes" id="UP000009183">
    <property type="component" value="Unassembled WGS sequence, unordered"/>
</dbReference>
<dbReference type="eggNOG" id="ENOG502S0G6">
    <property type="taxonomic scope" value="Eukaryota"/>
</dbReference>
<dbReference type="HOGENOM" id="CLU_058910_0_0_1"/>
<dbReference type="AlphaFoldDB" id="D7U6Y1"/>
<feature type="transmembrane region" description="Helical" evidence="1">
    <location>
        <begin position="283"/>
        <end position="304"/>
    </location>
</feature>
<evidence type="ECO:0000313" key="3">
    <source>
        <dbReference type="Proteomes" id="UP000009183"/>
    </source>
</evidence>
<dbReference type="PANTHER" id="PTHR36714">
    <property type="entry name" value="T23E23.1"/>
    <property type="match status" value="1"/>
</dbReference>
<keyword evidence="1" id="KW-0472">Membrane</keyword>